<keyword evidence="2" id="KW-1185">Reference proteome</keyword>
<dbReference type="AlphaFoldDB" id="A0A2H3JZ91"/>
<proteinExistence type="predicted"/>
<evidence type="ECO:0000313" key="2">
    <source>
        <dbReference type="Proteomes" id="UP000218811"/>
    </source>
</evidence>
<name>A0A2H3JZ91_WOLCO</name>
<dbReference type="Proteomes" id="UP000218811">
    <property type="component" value="Unassembled WGS sequence"/>
</dbReference>
<accession>A0A2H3JZ91</accession>
<organism evidence="1 2">
    <name type="scientific">Wolfiporia cocos (strain MD-104)</name>
    <name type="common">Brown rot fungus</name>
    <dbReference type="NCBI Taxonomy" id="742152"/>
    <lineage>
        <taxon>Eukaryota</taxon>
        <taxon>Fungi</taxon>
        <taxon>Dikarya</taxon>
        <taxon>Basidiomycota</taxon>
        <taxon>Agaricomycotina</taxon>
        <taxon>Agaricomycetes</taxon>
        <taxon>Polyporales</taxon>
        <taxon>Phaeolaceae</taxon>
        <taxon>Wolfiporia</taxon>
    </lineage>
</organism>
<reference evidence="1 2" key="1">
    <citation type="journal article" date="2012" name="Science">
        <title>The Paleozoic origin of enzymatic lignin decomposition reconstructed from 31 fungal genomes.</title>
        <authorList>
            <person name="Floudas D."/>
            <person name="Binder M."/>
            <person name="Riley R."/>
            <person name="Barry K."/>
            <person name="Blanchette R.A."/>
            <person name="Henrissat B."/>
            <person name="Martinez A.T."/>
            <person name="Otillar R."/>
            <person name="Spatafora J.W."/>
            <person name="Yadav J.S."/>
            <person name="Aerts A."/>
            <person name="Benoit I."/>
            <person name="Boyd A."/>
            <person name="Carlson A."/>
            <person name="Copeland A."/>
            <person name="Coutinho P.M."/>
            <person name="de Vries R.P."/>
            <person name="Ferreira P."/>
            <person name="Findley K."/>
            <person name="Foster B."/>
            <person name="Gaskell J."/>
            <person name="Glotzer D."/>
            <person name="Gorecki P."/>
            <person name="Heitman J."/>
            <person name="Hesse C."/>
            <person name="Hori C."/>
            <person name="Igarashi K."/>
            <person name="Jurgens J.A."/>
            <person name="Kallen N."/>
            <person name="Kersten P."/>
            <person name="Kohler A."/>
            <person name="Kuees U."/>
            <person name="Kumar T.K.A."/>
            <person name="Kuo A."/>
            <person name="LaButti K."/>
            <person name="Larrondo L.F."/>
            <person name="Lindquist E."/>
            <person name="Ling A."/>
            <person name="Lombard V."/>
            <person name="Lucas S."/>
            <person name="Lundell T."/>
            <person name="Martin R."/>
            <person name="McLaughlin D.J."/>
            <person name="Morgenstern I."/>
            <person name="Morin E."/>
            <person name="Murat C."/>
            <person name="Nagy L.G."/>
            <person name="Nolan M."/>
            <person name="Ohm R.A."/>
            <person name="Patyshakuliyeva A."/>
            <person name="Rokas A."/>
            <person name="Ruiz-Duenas F.J."/>
            <person name="Sabat G."/>
            <person name="Salamov A."/>
            <person name="Samejima M."/>
            <person name="Schmutz J."/>
            <person name="Slot J.C."/>
            <person name="St John F."/>
            <person name="Stenlid J."/>
            <person name="Sun H."/>
            <person name="Sun S."/>
            <person name="Syed K."/>
            <person name="Tsang A."/>
            <person name="Wiebenga A."/>
            <person name="Young D."/>
            <person name="Pisabarro A."/>
            <person name="Eastwood D.C."/>
            <person name="Martin F."/>
            <person name="Cullen D."/>
            <person name="Grigoriev I.V."/>
            <person name="Hibbett D.S."/>
        </authorList>
    </citation>
    <scope>NUCLEOTIDE SEQUENCE [LARGE SCALE GENOMIC DNA]</scope>
    <source>
        <strain evidence="1 2">MD-104</strain>
    </source>
</reference>
<sequence length="106" mass="12003">MPSKNGKAIYIHQVTMSNMDFYVFGNPHSEYSNRVENPEPKPTKEPEWVGRAIGTTSISGFTPTGEKTMSGYDILRNDRTARFHATIKSKWISAHVVRAYVLEPTQ</sequence>
<dbReference type="EMBL" id="KB468135">
    <property type="protein sequence ID" value="PCH43198.1"/>
    <property type="molecule type" value="Genomic_DNA"/>
</dbReference>
<evidence type="ECO:0000313" key="1">
    <source>
        <dbReference type="EMBL" id="PCH43198.1"/>
    </source>
</evidence>
<protein>
    <submittedName>
        <fullName evidence="1">Uncharacterized protein</fullName>
    </submittedName>
</protein>
<gene>
    <name evidence="1" type="ORF">WOLCODRAFT_18221</name>
</gene>